<dbReference type="PANTHER" id="PTHR34821">
    <property type="entry name" value="INNER MEMBRANE PROTEIN YDCZ"/>
    <property type="match status" value="1"/>
</dbReference>
<name>A0A926IC29_9FIRM</name>
<sequence length="130" mass="14328">MSIQGVWNTRITEKSGLWFTNTFVHGIGLITSLIILFFAKDFNPDGFKTVNKFYLFSGAVSIGIFYCVILAISKLGPAGATMLILIAQMLGAYLIELFGLFGTEKVSFQWMKCLGIGIIIAGIVIYQCKK</sequence>
<dbReference type="GO" id="GO:0005886">
    <property type="term" value="C:plasma membrane"/>
    <property type="evidence" value="ECO:0007669"/>
    <property type="project" value="TreeGrafter"/>
</dbReference>
<comment type="caution">
    <text evidence="2">The sequence shown here is derived from an EMBL/GenBank/DDBJ whole genome shotgun (WGS) entry which is preliminary data.</text>
</comment>
<dbReference type="AlphaFoldDB" id="A0A926IC29"/>
<evidence type="ECO:0000313" key="3">
    <source>
        <dbReference type="Proteomes" id="UP000655830"/>
    </source>
</evidence>
<gene>
    <name evidence="2" type="ORF">H8718_01855</name>
</gene>
<keyword evidence="3" id="KW-1185">Reference proteome</keyword>
<keyword evidence="1" id="KW-0812">Transmembrane</keyword>
<feature type="transmembrane region" description="Helical" evidence="1">
    <location>
        <begin position="16"/>
        <end position="38"/>
    </location>
</feature>
<accession>A0A926IC29</accession>
<organism evidence="2 3">
    <name type="scientific">Zhenhengia yiwuensis</name>
    <dbReference type="NCBI Taxonomy" id="2763666"/>
    <lineage>
        <taxon>Bacteria</taxon>
        <taxon>Bacillati</taxon>
        <taxon>Bacillota</taxon>
        <taxon>Clostridia</taxon>
        <taxon>Lachnospirales</taxon>
        <taxon>Lachnospiraceae</taxon>
        <taxon>Zhenhengia</taxon>
    </lineage>
</organism>
<dbReference type="PANTHER" id="PTHR34821:SF3">
    <property type="entry name" value="MEMBRANE PROTEIN"/>
    <property type="match status" value="1"/>
</dbReference>
<dbReference type="InterPro" id="IPR006750">
    <property type="entry name" value="YdcZ"/>
</dbReference>
<dbReference type="Proteomes" id="UP000655830">
    <property type="component" value="Unassembled WGS sequence"/>
</dbReference>
<feature type="transmembrane region" description="Helical" evidence="1">
    <location>
        <begin position="107"/>
        <end position="126"/>
    </location>
</feature>
<dbReference type="EMBL" id="JACRSY010000002">
    <property type="protein sequence ID" value="MBC8578287.1"/>
    <property type="molecule type" value="Genomic_DNA"/>
</dbReference>
<dbReference type="Pfam" id="PF04657">
    <property type="entry name" value="DMT_YdcZ"/>
    <property type="match status" value="1"/>
</dbReference>
<evidence type="ECO:0000256" key="1">
    <source>
        <dbReference type="SAM" id="Phobius"/>
    </source>
</evidence>
<keyword evidence="1" id="KW-0472">Membrane</keyword>
<reference evidence="2" key="1">
    <citation type="submission" date="2020-08" db="EMBL/GenBank/DDBJ databases">
        <title>Genome public.</title>
        <authorList>
            <person name="Liu C."/>
            <person name="Sun Q."/>
        </authorList>
    </citation>
    <scope>NUCLEOTIDE SEQUENCE</scope>
    <source>
        <strain evidence="2">NSJ-12</strain>
    </source>
</reference>
<feature type="transmembrane region" description="Helical" evidence="1">
    <location>
        <begin position="53"/>
        <end position="73"/>
    </location>
</feature>
<feature type="transmembrane region" description="Helical" evidence="1">
    <location>
        <begin position="80"/>
        <end position="101"/>
    </location>
</feature>
<evidence type="ECO:0000313" key="2">
    <source>
        <dbReference type="EMBL" id="MBC8578287.1"/>
    </source>
</evidence>
<keyword evidence="1" id="KW-1133">Transmembrane helix</keyword>
<proteinExistence type="predicted"/>
<protein>
    <submittedName>
        <fullName evidence="2">DMT family transporter</fullName>
    </submittedName>
</protein>